<keyword evidence="6" id="KW-0456">Lyase</keyword>
<dbReference type="GeneID" id="28935398"/>
<evidence type="ECO:0000313" key="11">
    <source>
        <dbReference type="Proteomes" id="UP000054454"/>
    </source>
</evidence>
<dbReference type="EC" id="3.5.1.2" evidence="2"/>
<sequence>MSVNENRNINVGVLALQGAFHEHYKLLKSFCFVNASLVRNIKDLSSLHGLIIPGGESTTIGYLLSLDGLGEEIKSRVKNKSLSIWGTCAGMILLAKKVEGMKSQGQYILGCLDIIVKRNYFGRQINSFSTTISSKVIKKDFLAVFIRAPVVLSITSPNVTVLATINKTGEDNIILENGAIIAVQQDNILGTSFHPELSNDNQWHEWWLNDLKARYKIY</sequence>
<evidence type="ECO:0000256" key="8">
    <source>
        <dbReference type="PIRSR" id="PIRSR005639-1"/>
    </source>
</evidence>
<name>A0A0W4ZR77_PNEC8</name>
<evidence type="ECO:0000256" key="3">
    <source>
        <dbReference type="ARBA" id="ARBA00022801"/>
    </source>
</evidence>
<dbReference type="FunFam" id="3.40.50.880:FF:000010">
    <property type="entry name" value="uncharacterized protein LOC100176842 isoform X2"/>
    <property type="match status" value="1"/>
</dbReference>
<comment type="caution">
    <text evidence="10">The sequence shown here is derived from an EMBL/GenBank/DDBJ whole genome shotgun (WGS) entry which is preliminary data.</text>
</comment>
<dbReference type="OrthoDB" id="2039at2759"/>
<evidence type="ECO:0000256" key="1">
    <source>
        <dbReference type="ARBA" id="ARBA00008345"/>
    </source>
</evidence>
<dbReference type="VEuPathDB" id="FungiDB:T552_00583"/>
<dbReference type="NCBIfam" id="TIGR03800">
    <property type="entry name" value="PLP_synth_Pdx2"/>
    <property type="match status" value="1"/>
</dbReference>
<dbReference type="PROSITE" id="PS51130">
    <property type="entry name" value="PDXT_SNO_2"/>
    <property type="match status" value="1"/>
</dbReference>
<dbReference type="SUPFAM" id="SSF52317">
    <property type="entry name" value="Class I glutamine amidotransferase-like"/>
    <property type="match status" value="1"/>
</dbReference>
<dbReference type="InterPro" id="IPR021196">
    <property type="entry name" value="PdxT/SNO_CS"/>
</dbReference>
<dbReference type="GO" id="GO:0016829">
    <property type="term" value="F:lyase activity"/>
    <property type="evidence" value="ECO:0007669"/>
    <property type="project" value="UniProtKB-KW"/>
</dbReference>
<dbReference type="PROSITE" id="PS51273">
    <property type="entry name" value="GATASE_TYPE_1"/>
    <property type="match status" value="1"/>
</dbReference>
<proteinExistence type="inferred from homology"/>
<feature type="active site" description="Charge relay system" evidence="8">
    <location>
        <position position="196"/>
    </location>
</feature>
<dbReference type="GO" id="GO:0042823">
    <property type="term" value="P:pyridoxal phosphate biosynthetic process"/>
    <property type="evidence" value="ECO:0007669"/>
    <property type="project" value="InterPro"/>
</dbReference>
<evidence type="ECO:0000256" key="2">
    <source>
        <dbReference type="ARBA" id="ARBA00012918"/>
    </source>
</evidence>
<comment type="similarity">
    <text evidence="1">Belongs to the glutaminase PdxT/SNO family.</text>
</comment>
<evidence type="ECO:0000313" key="10">
    <source>
        <dbReference type="EMBL" id="KTW30873.1"/>
    </source>
</evidence>
<dbReference type="PANTHER" id="PTHR31559">
    <property type="entry name" value="PYRIDOXAL 5'-PHOSPHATE SYNTHASE SUBUNIT SNO"/>
    <property type="match status" value="1"/>
</dbReference>
<keyword evidence="3" id="KW-0378">Hydrolase</keyword>
<dbReference type="Pfam" id="PF01174">
    <property type="entry name" value="SNO"/>
    <property type="match status" value="1"/>
</dbReference>
<dbReference type="CDD" id="cd01749">
    <property type="entry name" value="GATase1_PB"/>
    <property type="match status" value="1"/>
</dbReference>
<gene>
    <name evidence="10" type="ORF">T552_00583</name>
</gene>
<accession>A0A0W4ZR77</accession>
<reference evidence="11" key="1">
    <citation type="journal article" date="2016" name="Nat. Commun.">
        <title>Genome analysis of three Pneumocystis species reveals adaptation mechanisms to life exclusively in mammalian hosts.</title>
        <authorList>
            <person name="Ma L."/>
            <person name="Chen Z."/>
            <person name="Huang D.W."/>
            <person name="Kutty G."/>
            <person name="Ishihara M."/>
            <person name="Wang H."/>
            <person name="Abouelleil A."/>
            <person name="Bishop L."/>
            <person name="Davey E."/>
            <person name="Deng R."/>
            <person name="Deng X."/>
            <person name="Fan L."/>
            <person name="Fantoni G."/>
            <person name="Fitzgerald M."/>
            <person name="Gogineni E."/>
            <person name="Goldberg J.M."/>
            <person name="Handley G."/>
            <person name="Hu X."/>
            <person name="Huber C."/>
            <person name="Jiao X."/>
            <person name="Jones K."/>
            <person name="Levin J.Z."/>
            <person name="Liu Y."/>
            <person name="Macdonald P."/>
            <person name="Melnikov A."/>
            <person name="Raley C."/>
            <person name="Sassi M."/>
            <person name="Sherman B.T."/>
            <person name="Song X."/>
            <person name="Sykes S."/>
            <person name="Tran B."/>
            <person name="Walsh L."/>
            <person name="Xia Y."/>
            <person name="Yang J."/>
            <person name="Young S."/>
            <person name="Zeng Q."/>
            <person name="Zheng X."/>
            <person name="Stephens R."/>
            <person name="Nusbaum C."/>
            <person name="Birren B.W."/>
            <person name="Azadi P."/>
            <person name="Lempicki R.A."/>
            <person name="Cuomo C.A."/>
            <person name="Kovacs J.A."/>
        </authorList>
    </citation>
    <scope>NUCLEOTIDE SEQUENCE [LARGE SCALE GENOMIC DNA]</scope>
    <source>
        <strain evidence="11">B80</strain>
    </source>
</reference>
<evidence type="ECO:0000256" key="9">
    <source>
        <dbReference type="PIRSR" id="PIRSR005639-2"/>
    </source>
</evidence>
<evidence type="ECO:0000256" key="7">
    <source>
        <dbReference type="ARBA" id="ARBA00049534"/>
    </source>
</evidence>
<keyword evidence="5" id="KW-0315">Glutamine amidotransferase</keyword>
<dbReference type="GO" id="GO:0005829">
    <property type="term" value="C:cytosol"/>
    <property type="evidence" value="ECO:0007669"/>
    <property type="project" value="TreeGrafter"/>
</dbReference>
<keyword evidence="4" id="KW-0663">Pyridoxal phosphate</keyword>
<dbReference type="HAMAP" id="MF_01615">
    <property type="entry name" value="PdxT"/>
    <property type="match status" value="1"/>
</dbReference>
<dbReference type="GO" id="GO:0004359">
    <property type="term" value="F:glutaminase activity"/>
    <property type="evidence" value="ECO:0007669"/>
    <property type="project" value="UniProtKB-EC"/>
</dbReference>
<dbReference type="PIRSF" id="PIRSF005639">
    <property type="entry name" value="Glut_amidoT_SNO"/>
    <property type="match status" value="1"/>
</dbReference>
<feature type="binding site" evidence="9">
    <location>
        <position position="118"/>
    </location>
    <ligand>
        <name>L-glutamine</name>
        <dbReference type="ChEBI" id="CHEBI:58359"/>
    </ligand>
</feature>
<dbReference type="RefSeq" id="XP_018227469.1">
    <property type="nucleotide sequence ID" value="XM_018369196.1"/>
</dbReference>
<feature type="binding site" evidence="9">
    <location>
        <begin position="55"/>
        <end position="57"/>
    </location>
    <ligand>
        <name>L-glutamine</name>
        <dbReference type="ChEBI" id="CHEBI:58359"/>
    </ligand>
</feature>
<dbReference type="PANTHER" id="PTHR31559:SF0">
    <property type="entry name" value="PYRIDOXAL 5'-PHOSPHATE SYNTHASE SUBUNIT SNO1-RELATED"/>
    <property type="match status" value="1"/>
</dbReference>
<dbReference type="GO" id="GO:0008614">
    <property type="term" value="P:pyridoxine metabolic process"/>
    <property type="evidence" value="ECO:0007669"/>
    <property type="project" value="TreeGrafter"/>
</dbReference>
<evidence type="ECO:0000256" key="5">
    <source>
        <dbReference type="ARBA" id="ARBA00022962"/>
    </source>
</evidence>
<feature type="active site" description="Nucleophile" evidence="8">
    <location>
        <position position="88"/>
    </location>
</feature>
<keyword evidence="11" id="KW-1185">Reference proteome</keyword>
<organism evidence="10 11">
    <name type="scientific">Pneumocystis carinii (strain B80)</name>
    <name type="common">Rat pneumocystis pneumonia agent</name>
    <name type="synonym">Pneumocystis carinii f. sp. carinii</name>
    <dbReference type="NCBI Taxonomy" id="1408658"/>
    <lineage>
        <taxon>Eukaryota</taxon>
        <taxon>Fungi</taxon>
        <taxon>Dikarya</taxon>
        <taxon>Ascomycota</taxon>
        <taxon>Taphrinomycotina</taxon>
        <taxon>Pneumocystomycetes</taxon>
        <taxon>Pneumocystaceae</taxon>
        <taxon>Pneumocystis</taxon>
    </lineage>
</organism>
<evidence type="ECO:0000256" key="6">
    <source>
        <dbReference type="ARBA" id="ARBA00023239"/>
    </source>
</evidence>
<protein>
    <recommendedName>
        <fullName evidence="2">glutaminase</fullName>
        <ecNumber evidence="2">3.5.1.2</ecNumber>
    </recommendedName>
</protein>
<feature type="binding site" evidence="9">
    <location>
        <begin position="146"/>
        <end position="147"/>
    </location>
    <ligand>
        <name>L-glutamine</name>
        <dbReference type="ChEBI" id="CHEBI:58359"/>
    </ligand>
</feature>
<feature type="active site" description="Charge relay system" evidence="8">
    <location>
        <position position="194"/>
    </location>
</feature>
<dbReference type="InterPro" id="IPR002161">
    <property type="entry name" value="PdxT/SNO"/>
</dbReference>
<dbReference type="PROSITE" id="PS01236">
    <property type="entry name" value="PDXT_SNO_1"/>
    <property type="match status" value="1"/>
</dbReference>
<dbReference type="GO" id="GO:1903600">
    <property type="term" value="C:glutaminase complex"/>
    <property type="evidence" value="ECO:0007669"/>
    <property type="project" value="TreeGrafter"/>
</dbReference>
<dbReference type="AlphaFoldDB" id="A0A0W4ZR77"/>
<dbReference type="Gene3D" id="3.40.50.880">
    <property type="match status" value="1"/>
</dbReference>
<dbReference type="Proteomes" id="UP000054454">
    <property type="component" value="Unassembled WGS sequence"/>
</dbReference>
<evidence type="ECO:0000256" key="4">
    <source>
        <dbReference type="ARBA" id="ARBA00022898"/>
    </source>
</evidence>
<comment type="catalytic activity">
    <reaction evidence="7">
        <text>L-glutamine + H2O = L-glutamate + NH4(+)</text>
        <dbReference type="Rhea" id="RHEA:15889"/>
        <dbReference type="ChEBI" id="CHEBI:15377"/>
        <dbReference type="ChEBI" id="CHEBI:28938"/>
        <dbReference type="ChEBI" id="CHEBI:29985"/>
        <dbReference type="ChEBI" id="CHEBI:58359"/>
        <dbReference type="EC" id="3.5.1.2"/>
    </reaction>
</comment>
<dbReference type="EMBL" id="LFVZ01000002">
    <property type="protein sequence ID" value="KTW30873.1"/>
    <property type="molecule type" value="Genomic_DNA"/>
</dbReference>
<dbReference type="InterPro" id="IPR029062">
    <property type="entry name" value="Class_I_gatase-like"/>
</dbReference>